<dbReference type="EMBL" id="JAUDFV010000147">
    <property type="protein sequence ID" value="KAL2720054.1"/>
    <property type="molecule type" value="Genomic_DNA"/>
</dbReference>
<proteinExistence type="predicted"/>
<dbReference type="AlphaFoldDB" id="A0ABD2AHF3"/>
<comment type="caution">
    <text evidence="1">The sequence shown here is derived from an EMBL/GenBank/DDBJ whole genome shotgun (WGS) entry which is preliminary data.</text>
</comment>
<evidence type="ECO:0000313" key="2">
    <source>
        <dbReference type="Proteomes" id="UP001607302"/>
    </source>
</evidence>
<protein>
    <submittedName>
        <fullName evidence="1">Uncharacterized protein</fullName>
    </submittedName>
</protein>
<accession>A0ABD2AHF3</accession>
<keyword evidence="2" id="KW-1185">Reference proteome</keyword>
<sequence length="107" mass="12129">MHTSMQCHHIATRDTPSIQMSAVLSCGNVDLALLHRSNKIKNSHGNATITSMQCCVVSNAHIHCYIQNICSPQRTFNKLYVTVHLNARPHQFLEHFISQTARELFTQ</sequence>
<organism evidence="1 2">
    <name type="scientific">Vespula squamosa</name>
    <name type="common">Southern yellow jacket</name>
    <name type="synonym">Wasp</name>
    <dbReference type="NCBI Taxonomy" id="30214"/>
    <lineage>
        <taxon>Eukaryota</taxon>
        <taxon>Metazoa</taxon>
        <taxon>Ecdysozoa</taxon>
        <taxon>Arthropoda</taxon>
        <taxon>Hexapoda</taxon>
        <taxon>Insecta</taxon>
        <taxon>Pterygota</taxon>
        <taxon>Neoptera</taxon>
        <taxon>Endopterygota</taxon>
        <taxon>Hymenoptera</taxon>
        <taxon>Apocrita</taxon>
        <taxon>Aculeata</taxon>
        <taxon>Vespoidea</taxon>
        <taxon>Vespidae</taxon>
        <taxon>Vespinae</taxon>
        <taxon>Vespula</taxon>
    </lineage>
</organism>
<evidence type="ECO:0000313" key="1">
    <source>
        <dbReference type="EMBL" id="KAL2720054.1"/>
    </source>
</evidence>
<name>A0ABD2AHF3_VESSQ</name>
<gene>
    <name evidence="1" type="ORF">V1478_010320</name>
</gene>
<reference evidence="1 2" key="1">
    <citation type="journal article" date="2024" name="Ann. Entomol. Soc. Am.">
        <title>Genomic analyses of the southern and eastern yellowjacket wasps (Hymenoptera: Vespidae) reveal evolutionary signatures of social life.</title>
        <authorList>
            <person name="Catto M.A."/>
            <person name="Caine P.B."/>
            <person name="Orr S.E."/>
            <person name="Hunt B.G."/>
            <person name="Goodisman M.A.D."/>
        </authorList>
    </citation>
    <scope>NUCLEOTIDE SEQUENCE [LARGE SCALE GENOMIC DNA]</scope>
    <source>
        <strain evidence="1">233</strain>
        <tissue evidence="1">Head and thorax</tissue>
    </source>
</reference>
<dbReference type="Proteomes" id="UP001607302">
    <property type="component" value="Unassembled WGS sequence"/>
</dbReference>